<evidence type="ECO:0000259" key="3">
    <source>
        <dbReference type="PROSITE" id="PS50893"/>
    </source>
</evidence>
<feature type="domain" description="ABC transporter" evidence="3">
    <location>
        <begin position="2"/>
        <end position="223"/>
    </location>
</feature>
<dbReference type="GO" id="GO:0005524">
    <property type="term" value="F:ATP binding"/>
    <property type="evidence" value="ECO:0007669"/>
    <property type="project" value="UniProtKB-KW"/>
</dbReference>
<dbReference type="PANTHER" id="PTHR43582:SF2">
    <property type="entry name" value="LINEARMYCIN RESISTANCE ATP-BINDING PROTEIN LNRL"/>
    <property type="match status" value="1"/>
</dbReference>
<evidence type="ECO:0000256" key="1">
    <source>
        <dbReference type="ARBA" id="ARBA00022741"/>
    </source>
</evidence>
<accession>A0A0U4FNE7</accession>
<keyword evidence="1" id="KW-0547">Nucleotide-binding</keyword>
<keyword evidence="5" id="KW-1185">Reference proteome</keyword>
<dbReference type="Gene3D" id="3.40.50.300">
    <property type="entry name" value="P-loop containing nucleotide triphosphate hydrolases"/>
    <property type="match status" value="1"/>
</dbReference>
<dbReference type="STRING" id="1472767.AOX59_12125"/>
<dbReference type="KEGG" id="lao:AOX59_12125"/>
<dbReference type="OrthoDB" id="9804819at2"/>
<dbReference type="InterPro" id="IPR017871">
    <property type="entry name" value="ABC_transporter-like_CS"/>
</dbReference>
<dbReference type="RefSeq" id="WP_068445902.1">
    <property type="nucleotide sequence ID" value="NZ_CP013862.1"/>
</dbReference>
<dbReference type="Proteomes" id="UP000050331">
    <property type="component" value="Chromosome"/>
</dbReference>
<dbReference type="EMBL" id="CP013862">
    <property type="protein sequence ID" value="ALX49268.1"/>
    <property type="molecule type" value="Genomic_DNA"/>
</dbReference>
<dbReference type="InterPro" id="IPR027417">
    <property type="entry name" value="P-loop_NTPase"/>
</dbReference>
<name>A0A0U4FNE7_9BACI</name>
<evidence type="ECO:0000313" key="5">
    <source>
        <dbReference type="Proteomes" id="UP000050331"/>
    </source>
</evidence>
<protein>
    <submittedName>
        <fullName evidence="4">ABC transporter ATP-binding protein</fullName>
    </submittedName>
</protein>
<dbReference type="SUPFAM" id="SSF52540">
    <property type="entry name" value="P-loop containing nucleoside triphosphate hydrolases"/>
    <property type="match status" value="1"/>
</dbReference>
<sequence>MLTINNINKSYAGNHALSNVSLHIPEGICYGLVGPNGAGKSTLIKIIASVIHNFDGHVQFSNNKLQIGYVPQEISLEETVTAYDNLYFFGKLYGLYGKVLNRRANQVLSEIGLENRGKDKVLTFSGGMKRRLNIGCALMHKPRLIITDEPTVGIDPQSRQYIFQMIEQLKANGCTIIYASHYMEEIEQICDEAAFMDHGQIVENGPVESLLQKYAIPAVYVKGQHGLPDDIDQYGSVTSKDNGYLITTSNPLKVMEKLIDFSRMKDCRLERLELSKPSLEEVFFALTGTQLRD</sequence>
<dbReference type="PROSITE" id="PS50893">
    <property type="entry name" value="ABC_TRANSPORTER_2"/>
    <property type="match status" value="1"/>
</dbReference>
<dbReference type="InterPro" id="IPR003593">
    <property type="entry name" value="AAA+_ATPase"/>
</dbReference>
<gene>
    <name evidence="4" type="ORF">AOX59_12125</name>
</gene>
<proteinExistence type="predicted"/>
<reference evidence="4 5" key="1">
    <citation type="submission" date="2016-01" db="EMBL/GenBank/DDBJ databases">
        <title>Complete genome sequence of strain Lentibacillus amyloliquefaciens LAM0015T isolated from saline sediment.</title>
        <authorList>
            <person name="Wang J.-L."/>
            <person name="He M.-X."/>
        </authorList>
    </citation>
    <scope>NUCLEOTIDE SEQUENCE [LARGE SCALE GENOMIC DNA]</scope>
    <source>
        <strain evidence="4 5">LAM0015</strain>
    </source>
</reference>
<dbReference type="Pfam" id="PF00005">
    <property type="entry name" value="ABC_tran"/>
    <property type="match status" value="1"/>
</dbReference>
<dbReference type="InterPro" id="IPR003439">
    <property type="entry name" value="ABC_transporter-like_ATP-bd"/>
</dbReference>
<organism evidence="4 5">
    <name type="scientific">Lentibacillus amyloliquefaciens</name>
    <dbReference type="NCBI Taxonomy" id="1472767"/>
    <lineage>
        <taxon>Bacteria</taxon>
        <taxon>Bacillati</taxon>
        <taxon>Bacillota</taxon>
        <taxon>Bacilli</taxon>
        <taxon>Bacillales</taxon>
        <taxon>Bacillaceae</taxon>
        <taxon>Lentibacillus</taxon>
    </lineage>
</organism>
<evidence type="ECO:0000256" key="2">
    <source>
        <dbReference type="ARBA" id="ARBA00022840"/>
    </source>
</evidence>
<dbReference type="PANTHER" id="PTHR43582">
    <property type="entry name" value="LINEARMYCIN RESISTANCE ATP-BINDING PROTEIN LNRL"/>
    <property type="match status" value="1"/>
</dbReference>
<evidence type="ECO:0000313" key="4">
    <source>
        <dbReference type="EMBL" id="ALX49268.1"/>
    </source>
</evidence>
<dbReference type="AlphaFoldDB" id="A0A0U4FNE7"/>
<dbReference type="GO" id="GO:0016887">
    <property type="term" value="F:ATP hydrolysis activity"/>
    <property type="evidence" value="ECO:0007669"/>
    <property type="project" value="InterPro"/>
</dbReference>
<keyword evidence="2 4" id="KW-0067">ATP-binding</keyword>
<dbReference type="PROSITE" id="PS00211">
    <property type="entry name" value="ABC_TRANSPORTER_1"/>
    <property type="match status" value="1"/>
</dbReference>
<dbReference type="SMART" id="SM00382">
    <property type="entry name" value="AAA"/>
    <property type="match status" value="1"/>
</dbReference>